<dbReference type="PANTHER" id="PTHR32309">
    <property type="entry name" value="TYROSINE-PROTEIN KINASE"/>
    <property type="match status" value="1"/>
</dbReference>
<dbReference type="Pfam" id="PF23607">
    <property type="entry name" value="WZC_N"/>
    <property type="match status" value="1"/>
</dbReference>
<dbReference type="Pfam" id="PF13614">
    <property type="entry name" value="AAA_31"/>
    <property type="match status" value="1"/>
</dbReference>
<comment type="caution">
    <text evidence="21">The sequence shown here is derived from an EMBL/GenBank/DDBJ whole genome shotgun (WGS) entry which is preliminary data.</text>
</comment>
<dbReference type="GO" id="GO:0000271">
    <property type="term" value="P:polysaccharide biosynthetic process"/>
    <property type="evidence" value="ECO:0007669"/>
    <property type="project" value="UniProtKB-KW"/>
</dbReference>
<comment type="function">
    <text evidence="15">Probably involved in polymerization and/or export of exopolysaccharide EPS I which functions as a virulence factor. May be involved in an ATP-dependent process in the pathway for EPS I production, possibly export of the trimeric repeat units across the inner membrane or their polymerization.</text>
</comment>
<dbReference type="Gene3D" id="3.40.50.300">
    <property type="entry name" value="P-loop containing nucleotide triphosphate hydrolases"/>
    <property type="match status" value="1"/>
</dbReference>
<dbReference type="InterPro" id="IPR025669">
    <property type="entry name" value="AAA_dom"/>
</dbReference>
<dbReference type="Pfam" id="PF13807">
    <property type="entry name" value="GNVR"/>
    <property type="match status" value="1"/>
</dbReference>
<dbReference type="GO" id="GO:0005524">
    <property type="term" value="F:ATP binding"/>
    <property type="evidence" value="ECO:0007669"/>
    <property type="project" value="UniProtKB-KW"/>
</dbReference>
<accession>A0A2N7VVR2</accession>
<evidence type="ECO:0000256" key="8">
    <source>
        <dbReference type="ARBA" id="ARBA00022777"/>
    </source>
</evidence>
<keyword evidence="13" id="KW-0270">Exopolysaccharide synthesis</keyword>
<evidence type="ECO:0000256" key="15">
    <source>
        <dbReference type="ARBA" id="ARBA00054296"/>
    </source>
</evidence>
<keyword evidence="4" id="KW-0997">Cell inner membrane</keyword>
<keyword evidence="11 19" id="KW-0472">Membrane</keyword>
<feature type="transmembrane region" description="Helical" evidence="19">
    <location>
        <begin position="444"/>
        <end position="464"/>
    </location>
</feature>
<dbReference type="SUPFAM" id="SSF52540">
    <property type="entry name" value="P-loop containing nucleoside triphosphate hydrolases"/>
    <property type="match status" value="1"/>
</dbReference>
<keyword evidence="9" id="KW-0067">ATP-binding</keyword>
<dbReference type="OrthoDB" id="9808257at2"/>
<evidence type="ECO:0000256" key="10">
    <source>
        <dbReference type="ARBA" id="ARBA00022989"/>
    </source>
</evidence>
<evidence type="ECO:0000256" key="2">
    <source>
        <dbReference type="ARBA" id="ARBA00008883"/>
    </source>
</evidence>
<evidence type="ECO:0000256" key="9">
    <source>
        <dbReference type="ARBA" id="ARBA00022840"/>
    </source>
</evidence>
<gene>
    <name evidence="21" type="ORF">C0Z18_08760</name>
</gene>
<dbReference type="InterPro" id="IPR032807">
    <property type="entry name" value="GNVR"/>
</dbReference>
<dbReference type="AlphaFoldDB" id="A0A2N7VVR2"/>
<dbReference type="GO" id="GO:0005886">
    <property type="term" value="C:plasma membrane"/>
    <property type="evidence" value="ECO:0007669"/>
    <property type="project" value="UniProtKB-SubCell"/>
</dbReference>
<dbReference type="InterPro" id="IPR050445">
    <property type="entry name" value="Bact_polysacc_biosynth/exp"/>
</dbReference>
<dbReference type="InterPro" id="IPR005702">
    <property type="entry name" value="Wzc-like_C"/>
</dbReference>
<dbReference type="InterPro" id="IPR005700">
    <property type="entry name" value="EPS_ExoP-like"/>
</dbReference>
<comment type="similarity">
    <text evidence="2">Belongs to the etk/wzc family.</text>
</comment>
<evidence type="ECO:0000256" key="17">
    <source>
        <dbReference type="ARBA" id="ARBA00081049"/>
    </source>
</evidence>
<dbReference type="PANTHER" id="PTHR32309:SF32">
    <property type="entry name" value="TYROSINE-PROTEIN KINASE ETK-RELATED"/>
    <property type="match status" value="1"/>
</dbReference>
<dbReference type="Proteomes" id="UP000235616">
    <property type="component" value="Unassembled WGS sequence"/>
</dbReference>
<keyword evidence="8 21" id="KW-0418">Kinase</keyword>
<evidence type="ECO:0000256" key="5">
    <source>
        <dbReference type="ARBA" id="ARBA00022679"/>
    </source>
</evidence>
<dbReference type="NCBIfam" id="TIGR01007">
    <property type="entry name" value="eps_fam"/>
    <property type="match status" value="1"/>
</dbReference>
<name>A0A2N7VVR2_9BURK</name>
<comment type="subcellular location">
    <subcellularLocation>
        <location evidence="1">Cell inner membrane</location>
        <topology evidence="1">Multi-pass membrane protein</topology>
    </subcellularLocation>
</comment>
<proteinExistence type="inferred from homology"/>
<evidence type="ECO:0000256" key="7">
    <source>
        <dbReference type="ARBA" id="ARBA00022741"/>
    </source>
</evidence>
<dbReference type="CDD" id="cd05387">
    <property type="entry name" value="BY-kinase"/>
    <property type="match status" value="1"/>
</dbReference>
<keyword evidence="10 19" id="KW-1133">Transmembrane helix</keyword>
<evidence type="ECO:0000256" key="19">
    <source>
        <dbReference type="SAM" id="Phobius"/>
    </source>
</evidence>
<dbReference type="GO" id="GO:0004713">
    <property type="term" value="F:protein tyrosine kinase activity"/>
    <property type="evidence" value="ECO:0007669"/>
    <property type="project" value="UniProtKB-KW"/>
</dbReference>
<evidence type="ECO:0000256" key="18">
    <source>
        <dbReference type="SAM" id="Coils"/>
    </source>
</evidence>
<evidence type="ECO:0000256" key="6">
    <source>
        <dbReference type="ARBA" id="ARBA00022692"/>
    </source>
</evidence>
<evidence type="ECO:0000259" key="20">
    <source>
        <dbReference type="SMART" id="SM00382"/>
    </source>
</evidence>
<dbReference type="RefSeq" id="WP_102644988.1">
    <property type="nucleotide sequence ID" value="NZ_PNYA01000006.1"/>
</dbReference>
<evidence type="ECO:0000256" key="1">
    <source>
        <dbReference type="ARBA" id="ARBA00004429"/>
    </source>
</evidence>
<keyword evidence="22" id="KW-1185">Reference proteome</keyword>
<keyword evidence="18" id="KW-0175">Coiled coil</keyword>
<evidence type="ECO:0000313" key="21">
    <source>
        <dbReference type="EMBL" id="PMS21246.1"/>
    </source>
</evidence>
<organism evidence="21 22">
    <name type="scientific">Trinickia dabaoshanensis</name>
    <dbReference type="NCBI Taxonomy" id="564714"/>
    <lineage>
        <taxon>Bacteria</taxon>
        <taxon>Pseudomonadati</taxon>
        <taxon>Pseudomonadota</taxon>
        <taxon>Betaproteobacteria</taxon>
        <taxon>Burkholderiales</taxon>
        <taxon>Burkholderiaceae</taxon>
        <taxon>Trinickia</taxon>
    </lineage>
</organism>
<keyword evidence="3" id="KW-1003">Cell membrane</keyword>
<evidence type="ECO:0000256" key="4">
    <source>
        <dbReference type="ARBA" id="ARBA00022519"/>
    </source>
</evidence>
<evidence type="ECO:0000313" key="22">
    <source>
        <dbReference type="Proteomes" id="UP000235616"/>
    </source>
</evidence>
<dbReference type="InterPro" id="IPR003593">
    <property type="entry name" value="AAA+_ATPase"/>
</dbReference>
<sequence>MKPLEPISMSLPVQDEIDLRKQIASLYEMRSFIFKCTFGVVLLATVYALTATPVYRSDMLFQVEEEAEQSKSLLGEVSSLFDIKTGAATEMEILRSRLVVSKAVDALHLDLNIRPRYFPLIGQLISRTNHNLSQPGLLGFGGYAWGNERIETTTFDVPEALYGKDFDLQVLGGGAYRLVSPDGDRSFDGHVGVSQTFQLPEGPVTLDISSIDAKPGIRFTLTRNSRLKTIEQLQDRLQIVEVAKESGVIQASLECTDRVLCADLLHTIGQQYLSQNVDRKTAEARRSLEFLNAQLPQLKAQLEDAERKYTSFRDEHGTVDLSGEGASLLQQSTSAKSKLLELKIQREDLLTRFAPSHPSLVAIDNQIRELNGAMGELSEQMTRFPDLERRALELKRDVQVDTDLYTGLLNTAQQLKVVQAGNLGTVRLVDDANLPEKPVRPRRLLVIALSFVLGISLGIAGALVRKMLRNRVSHPQDIERYTGLDVVAAIPYSESQQMLTHSAKKQRTSAALLASRQPRDPAIESLRSLRTVLQFSLLNAPNNIVVLTGPTPGVGKSFVATNFAAVLAAGGKRVVLIDGDLHQGRLNEYFNQAASGGLTELIAGTKTLDEVTQRNVGTGFDFISTGSLPGDPSEVLLSAAMQAQLEALSKRYDIVLIDTPPVLAVSDAQVMGAYAGAVFLVARYELNNVEEIQESIKRLGRAGVPVKGALLNAFQPDKSGYGYGYGTQYGGYTSSRALR</sequence>
<keyword evidence="7" id="KW-0547">Nucleotide-binding</keyword>
<keyword evidence="5" id="KW-0808">Transferase</keyword>
<evidence type="ECO:0000256" key="16">
    <source>
        <dbReference type="ARBA" id="ARBA00067833"/>
    </source>
</evidence>
<dbReference type="NCBIfam" id="TIGR01005">
    <property type="entry name" value="eps_transp_fam"/>
    <property type="match status" value="1"/>
</dbReference>
<feature type="transmembrane region" description="Helical" evidence="19">
    <location>
        <begin position="32"/>
        <end position="50"/>
    </location>
</feature>
<feature type="coiled-coil region" evidence="18">
    <location>
        <begin position="281"/>
        <end position="315"/>
    </location>
</feature>
<dbReference type="GO" id="GO:0042802">
    <property type="term" value="F:identical protein binding"/>
    <property type="evidence" value="ECO:0007669"/>
    <property type="project" value="UniProtKB-ARBA"/>
</dbReference>
<evidence type="ECO:0000256" key="3">
    <source>
        <dbReference type="ARBA" id="ARBA00022475"/>
    </source>
</evidence>
<dbReference type="EMBL" id="PNYA01000006">
    <property type="protein sequence ID" value="PMS21246.1"/>
    <property type="molecule type" value="Genomic_DNA"/>
</dbReference>
<protein>
    <recommendedName>
        <fullName evidence="16">Putative tyrosine-protein kinase EpsB</fullName>
    </recommendedName>
    <alternativeName>
        <fullName evidence="17">EPS I polysaccharide export protein EpsB</fullName>
    </alternativeName>
</protein>
<feature type="domain" description="AAA+ ATPase" evidence="20">
    <location>
        <begin position="541"/>
        <end position="710"/>
    </location>
</feature>
<dbReference type="FunFam" id="3.40.50.300:FF:000527">
    <property type="entry name" value="Tyrosine-protein kinase etk"/>
    <property type="match status" value="1"/>
</dbReference>
<evidence type="ECO:0000256" key="13">
    <source>
        <dbReference type="ARBA" id="ARBA00023169"/>
    </source>
</evidence>
<evidence type="ECO:0000256" key="11">
    <source>
        <dbReference type="ARBA" id="ARBA00023136"/>
    </source>
</evidence>
<evidence type="ECO:0000256" key="12">
    <source>
        <dbReference type="ARBA" id="ARBA00023137"/>
    </source>
</evidence>
<dbReference type="SMART" id="SM00382">
    <property type="entry name" value="AAA"/>
    <property type="match status" value="1"/>
</dbReference>
<dbReference type="InterPro" id="IPR003856">
    <property type="entry name" value="LPS_length_determ_N"/>
</dbReference>
<evidence type="ECO:0000256" key="14">
    <source>
        <dbReference type="ARBA" id="ARBA00053015"/>
    </source>
</evidence>
<keyword evidence="12" id="KW-0829">Tyrosine-protein kinase</keyword>
<dbReference type="InterPro" id="IPR027417">
    <property type="entry name" value="P-loop_NTPase"/>
</dbReference>
<comment type="catalytic activity">
    <reaction evidence="14">
        <text>L-tyrosyl-[protein] + ATP = O-phospho-L-tyrosyl-[protein] + ADP + H(+)</text>
        <dbReference type="Rhea" id="RHEA:10596"/>
        <dbReference type="Rhea" id="RHEA-COMP:10136"/>
        <dbReference type="Rhea" id="RHEA-COMP:20101"/>
        <dbReference type="ChEBI" id="CHEBI:15378"/>
        <dbReference type="ChEBI" id="CHEBI:30616"/>
        <dbReference type="ChEBI" id="CHEBI:46858"/>
        <dbReference type="ChEBI" id="CHEBI:61978"/>
        <dbReference type="ChEBI" id="CHEBI:456216"/>
    </reaction>
</comment>
<dbReference type="Pfam" id="PF02706">
    <property type="entry name" value="Wzz"/>
    <property type="match status" value="1"/>
</dbReference>
<keyword evidence="6 19" id="KW-0812">Transmembrane</keyword>
<reference evidence="21 22" key="1">
    <citation type="submission" date="2018-01" db="EMBL/GenBank/DDBJ databases">
        <title>Whole genome analyses suggest that Burkholderia sensu lato contains two further novel genera in the rhizoxinica-symbiotica group Mycetohabitans gen. nov., and Trinickia gen. nov.: implications for the evolution of diazotrophy and nodulation in the Burkholderiaceae.</title>
        <authorList>
            <person name="Estrada-de los Santos P."/>
            <person name="Palmer M."/>
            <person name="Chavez-Ramirez B."/>
            <person name="Beukes C."/>
            <person name="Steenkamp E.T."/>
            <person name="Hirsch A.M."/>
            <person name="Manyaka P."/>
            <person name="Maluk M."/>
            <person name="Lafos M."/>
            <person name="Crook M."/>
            <person name="Gross E."/>
            <person name="Simon M.F."/>
            <person name="Bueno dos Reis Junior F."/>
            <person name="Poole P.S."/>
            <person name="Venter S.N."/>
            <person name="James E.K."/>
        </authorList>
    </citation>
    <scope>NUCLEOTIDE SEQUENCE [LARGE SCALE GENOMIC DNA]</scope>
    <source>
        <strain evidence="21 22">GIMN1.004</strain>
    </source>
</reference>